<organism evidence="12">
    <name type="scientific">Chloropicon laureae</name>
    <dbReference type="NCBI Taxonomy" id="464258"/>
    <lineage>
        <taxon>Eukaryota</taxon>
        <taxon>Viridiplantae</taxon>
        <taxon>Chlorophyta</taxon>
        <taxon>Chloropicophyceae</taxon>
        <taxon>Chloropicales</taxon>
        <taxon>Chloropicaceae</taxon>
        <taxon>Chloropicon</taxon>
    </lineage>
</organism>
<keyword evidence="4" id="KW-0813">Transport</keyword>
<evidence type="ECO:0000256" key="5">
    <source>
        <dbReference type="ARBA" id="ARBA00022692"/>
    </source>
</evidence>
<feature type="transmembrane region" description="Helical" evidence="11">
    <location>
        <begin position="61"/>
        <end position="86"/>
    </location>
</feature>
<dbReference type="PANTHER" id="PTHR11434">
    <property type="entry name" value="NADH-UBIQUINONE OXIDOREDUCTASE SUBUNIT ND4L"/>
    <property type="match status" value="1"/>
</dbReference>
<keyword evidence="9 11" id="KW-0472">Membrane</keyword>
<dbReference type="InterPro" id="IPR039428">
    <property type="entry name" value="NUOK/Mnh_C1-like"/>
</dbReference>
<evidence type="ECO:0000256" key="8">
    <source>
        <dbReference type="ARBA" id="ARBA00023027"/>
    </source>
</evidence>
<proteinExistence type="inferred from homology"/>
<keyword evidence="8" id="KW-0520">NAD</keyword>
<dbReference type="PANTHER" id="PTHR11434:SF21">
    <property type="entry name" value="NADH DEHYDROGENASE SUBUNIT 4L-RELATED"/>
    <property type="match status" value="1"/>
</dbReference>
<evidence type="ECO:0000256" key="3">
    <source>
        <dbReference type="ARBA" id="ARBA00016612"/>
    </source>
</evidence>
<dbReference type="RefSeq" id="YP_009646674.1">
    <property type="nucleotide sequence ID" value="NC_042492.1"/>
</dbReference>
<reference evidence="12" key="1">
    <citation type="journal article" date="2019" name="Genome Biol. Evol.">
        <title>Tracing the Evolution of the Plastome and Mitogenome in the Chloropicophyceae Uncovered Convergent tRNA Gene Losses and a Variant Plastid Genetic Code.</title>
        <authorList>
            <person name="Turmel M."/>
            <person name="Dos Santos A.L."/>
            <person name="Otis C."/>
            <person name="Sergerie R."/>
            <person name="Lemieux C."/>
        </authorList>
    </citation>
    <scope>NUCLEOTIDE SEQUENCE</scope>
</reference>
<dbReference type="InterPro" id="IPR001133">
    <property type="entry name" value="NADH_UbQ_OxRdtase_chain4L/K"/>
</dbReference>
<keyword evidence="6" id="KW-1278">Translocase</keyword>
<dbReference type="EMBL" id="MK086001">
    <property type="protein sequence ID" value="QBX98564.1"/>
    <property type="molecule type" value="Genomic_DNA"/>
</dbReference>
<gene>
    <name evidence="12" type="primary">nad4L</name>
</gene>
<dbReference type="GO" id="GO:0016651">
    <property type="term" value="F:oxidoreductase activity, acting on NAD(P)H"/>
    <property type="evidence" value="ECO:0007669"/>
    <property type="project" value="InterPro"/>
</dbReference>
<dbReference type="NCBIfam" id="NF004323">
    <property type="entry name" value="PRK05715.1-5"/>
    <property type="match status" value="1"/>
</dbReference>
<dbReference type="Pfam" id="PF00420">
    <property type="entry name" value="Oxidored_q2"/>
    <property type="match status" value="1"/>
</dbReference>
<dbReference type="AlphaFoldDB" id="A0A4D6C4H4"/>
<keyword evidence="7 11" id="KW-1133">Transmembrane helix</keyword>
<evidence type="ECO:0000256" key="7">
    <source>
        <dbReference type="ARBA" id="ARBA00022989"/>
    </source>
</evidence>
<keyword evidence="5 11" id="KW-0812">Transmembrane</keyword>
<dbReference type="FunFam" id="1.10.287.3510:FF:000001">
    <property type="entry name" value="NADH-quinone oxidoreductase subunit K"/>
    <property type="match status" value="1"/>
</dbReference>
<accession>A0A4D6C4H4</accession>
<evidence type="ECO:0000256" key="11">
    <source>
        <dbReference type="SAM" id="Phobius"/>
    </source>
</evidence>
<evidence type="ECO:0000256" key="6">
    <source>
        <dbReference type="ARBA" id="ARBA00022967"/>
    </source>
</evidence>
<protein>
    <recommendedName>
        <fullName evidence="3">NADH-ubiquinone oxidoreductase chain 4L</fullName>
    </recommendedName>
    <alternativeName>
        <fullName evidence="10">NADH dehydrogenase subunit 4L</fullName>
    </alternativeName>
</protein>
<sequence length="100" mass="11048">MSLIHSLHVSFVVFLLGLVGIYLNRKNIILVLMSIELMLLGINLNLLSFSVSLDDLIGQVFALFILTVAAAESAIGLAILVIYFRVRGTIDIEFIRLMKG</sequence>
<keyword evidence="12" id="KW-0496">Mitochondrion</keyword>
<evidence type="ECO:0000256" key="4">
    <source>
        <dbReference type="ARBA" id="ARBA00022448"/>
    </source>
</evidence>
<comment type="similarity">
    <text evidence="2">Belongs to the complex I subunit 4L family.</text>
</comment>
<comment type="subcellular location">
    <subcellularLocation>
        <location evidence="1">Membrane</location>
        <topology evidence="1">Multi-pass membrane protein</topology>
    </subcellularLocation>
</comment>
<evidence type="ECO:0000256" key="1">
    <source>
        <dbReference type="ARBA" id="ARBA00004141"/>
    </source>
</evidence>
<dbReference type="GO" id="GO:0042773">
    <property type="term" value="P:ATP synthesis coupled electron transport"/>
    <property type="evidence" value="ECO:0007669"/>
    <property type="project" value="InterPro"/>
</dbReference>
<feature type="transmembrane region" description="Helical" evidence="11">
    <location>
        <begin position="30"/>
        <end position="49"/>
    </location>
</feature>
<dbReference type="Gene3D" id="1.10.287.3510">
    <property type="match status" value="1"/>
</dbReference>
<dbReference type="NCBIfam" id="NF004321">
    <property type="entry name" value="PRK05715.1-3"/>
    <property type="match status" value="1"/>
</dbReference>
<geneLocation type="mitochondrion" evidence="12"/>
<evidence type="ECO:0000256" key="10">
    <source>
        <dbReference type="ARBA" id="ARBA00031586"/>
    </source>
</evidence>
<evidence type="ECO:0000256" key="9">
    <source>
        <dbReference type="ARBA" id="ARBA00023136"/>
    </source>
</evidence>
<dbReference type="HAMAP" id="MF_01456">
    <property type="entry name" value="NDH1_NuoK"/>
    <property type="match status" value="1"/>
</dbReference>
<feature type="transmembrane region" description="Helical" evidence="11">
    <location>
        <begin position="6"/>
        <end position="23"/>
    </location>
</feature>
<name>A0A4D6C4H4_9CHLO</name>
<dbReference type="GO" id="GO:0030964">
    <property type="term" value="C:NADH dehydrogenase complex"/>
    <property type="evidence" value="ECO:0007669"/>
    <property type="project" value="TreeGrafter"/>
</dbReference>
<dbReference type="NCBIfam" id="NF004320">
    <property type="entry name" value="PRK05715.1-2"/>
    <property type="match status" value="1"/>
</dbReference>
<evidence type="ECO:0000313" key="12">
    <source>
        <dbReference type="EMBL" id="QBX98564.1"/>
    </source>
</evidence>
<dbReference type="GeneID" id="40351517"/>
<evidence type="ECO:0000256" key="2">
    <source>
        <dbReference type="ARBA" id="ARBA00010519"/>
    </source>
</evidence>